<sequence length="556" mass="60722">MLAQVATFAAARALRLPPAVPGRVTAHRHQRVRARDGVALVTDHYATDVPDAGTVLIRTPYGRGGVVTLLGRLIAERGLHTVIQSCRGTYGSGGSFEPMLHERTDGIDTVDWLRRQPWYNGHLGMFGSSYQGFAQWAVAPYIGDELRAMVLVCTTSSARDSTYAGESFSLDTALTWAELLAAEGQPFLTRQRELKRGQPKLMRGLATLPLDTADQVAVGAPVRFFQEWLREVEPDAAYWADRRFDSTVGEVRAPIAMITGWHDIFLPAQLRDYAALKAAGADPYLMIGPWTHGSPGLLGAWMREGLAFLCERMPRGALAAEALRSQAPKPNTNANVRLHVTNSGWRDVPEWPPPGRTGEIFLRPDGGLGPSPEPAAGEPSRFYYDPADPTPSAGGAVLAANKAGRVDNAAVERRADVLVFTSDPVEEPLDLVGEVEATIYTHGEPEFFDVFVRLCDVDPRGRSWNICDGLVRVAPGRFRRDADGVTEVRVPMYPTAYRFAPGHRLRVQVAGGAHPRWARNPGTGEPLGSAVTLRGGQRWVFHDEARPSAVRFTVAP</sequence>
<evidence type="ECO:0000313" key="3">
    <source>
        <dbReference type="EMBL" id="SNT62358.1"/>
    </source>
</evidence>
<dbReference type="InterPro" id="IPR005674">
    <property type="entry name" value="CocE/Ser_esterase"/>
</dbReference>
<dbReference type="PANTHER" id="PTHR43056:SF10">
    <property type="entry name" value="COCE_NOND FAMILY, PUTATIVE (AFU_ORTHOLOGUE AFUA_7G00600)-RELATED"/>
    <property type="match status" value="1"/>
</dbReference>
<reference evidence="3 4" key="1">
    <citation type="submission" date="2017-06" db="EMBL/GenBank/DDBJ databases">
        <authorList>
            <person name="Kim H.J."/>
            <person name="Triplett B.A."/>
        </authorList>
    </citation>
    <scope>NUCLEOTIDE SEQUENCE [LARGE SCALE GENOMIC DNA]</scope>
    <source>
        <strain evidence="3 4">CGMCC 4.5593</strain>
    </source>
</reference>
<feature type="domain" description="Xaa-Pro dipeptidyl-peptidase C-terminal" evidence="2">
    <location>
        <begin position="316"/>
        <end position="551"/>
    </location>
</feature>
<dbReference type="SMART" id="SM00939">
    <property type="entry name" value="PepX_C"/>
    <property type="match status" value="1"/>
</dbReference>
<dbReference type="RefSeq" id="WP_089253771.1">
    <property type="nucleotide sequence ID" value="NZ_FZPH01000014.1"/>
</dbReference>
<dbReference type="InterPro" id="IPR029058">
    <property type="entry name" value="AB_hydrolase_fold"/>
</dbReference>
<dbReference type="Proteomes" id="UP000198362">
    <property type="component" value="Unassembled WGS sequence"/>
</dbReference>
<proteinExistence type="predicted"/>
<organism evidence="3 4">
    <name type="scientific">Asanoa hainanensis</name>
    <dbReference type="NCBI Taxonomy" id="560556"/>
    <lineage>
        <taxon>Bacteria</taxon>
        <taxon>Bacillati</taxon>
        <taxon>Actinomycetota</taxon>
        <taxon>Actinomycetes</taxon>
        <taxon>Micromonosporales</taxon>
        <taxon>Micromonosporaceae</taxon>
        <taxon>Asanoa</taxon>
    </lineage>
</organism>
<dbReference type="Pfam" id="PF02129">
    <property type="entry name" value="Peptidase_S15"/>
    <property type="match status" value="1"/>
</dbReference>
<dbReference type="Gene3D" id="2.60.120.260">
    <property type="entry name" value="Galactose-binding domain-like"/>
    <property type="match status" value="1"/>
</dbReference>
<evidence type="ECO:0000313" key="4">
    <source>
        <dbReference type="Proteomes" id="UP000198362"/>
    </source>
</evidence>
<dbReference type="InterPro" id="IPR013736">
    <property type="entry name" value="Xaa-Pro_dipept_C"/>
</dbReference>
<dbReference type="SUPFAM" id="SSF53474">
    <property type="entry name" value="alpha/beta-Hydrolases"/>
    <property type="match status" value="1"/>
</dbReference>
<dbReference type="NCBIfam" id="TIGR00976">
    <property type="entry name" value="CocE_NonD"/>
    <property type="match status" value="1"/>
</dbReference>
<name>A0A239P6V8_9ACTN</name>
<dbReference type="InterPro" id="IPR050585">
    <property type="entry name" value="Xaa-Pro_dipeptidyl-ppase/CocE"/>
</dbReference>
<evidence type="ECO:0000256" key="1">
    <source>
        <dbReference type="ARBA" id="ARBA00022801"/>
    </source>
</evidence>
<evidence type="ECO:0000259" key="2">
    <source>
        <dbReference type="SMART" id="SM00939"/>
    </source>
</evidence>
<keyword evidence="1" id="KW-0378">Hydrolase</keyword>
<dbReference type="Pfam" id="PF08530">
    <property type="entry name" value="PepX_C"/>
    <property type="match status" value="1"/>
</dbReference>
<dbReference type="InterPro" id="IPR008979">
    <property type="entry name" value="Galactose-bd-like_sf"/>
</dbReference>
<keyword evidence="4" id="KW-1185">Reference proteome</keyword>
<dbReference type="AlphaFoldDB" id="A0A239P6V8"/>
<dbReference type="GO" id="GO:0008239">
    <property type="term" value="F:dipeptidyl-peptidase activity"/>
    <property type="evidence" value="ECO:0007669"/>
    <property type="project" value="InterPro"/>
</dbReference>
<dbReference type="OrthoDB" id="5240615at2"/>
<gene>
    <name evidence="3" type="ORF">SAMN05421812_11455</name>
</gene>
<dbReference type="EMBL" id="FZPH01000014">
    <property type="protein sequence ID" value="SNT62358.1"/>
    <property type="molecule type" value="Genomic_DNA"/>
</dbReference>
<dbReference type="PANTHER" id="PTHR43056">
    <property type="entry name" value="PEPTIDASE S9 PROLYL OLIGOPEPTIDASE"/>
    <property type="match status" value="1"/>
</dbReference>
<dbReference type="SUPFAM" id="SSF49785">
    <property type="entry name" value="Galactose-binding domain-like"/>
    <property type="match status" value="1"/>
</dbReference>
<dbReference type="Gene3D" id="1.10.3020.10">
    <property type="entry name" value="alpha-amino acid ester hydrolase ( Helical cap domain)"/>
    <property type="match status" value="1"/>
</dbReference>
<dbReference type="Gene3D" id="3.40.50.1820">
    <property type="entry name" value="alpha/beta hydrolase"/>
    <property type="match status" value="1"/>
</dbReference>
<accession>A0A239P6V8</accession>
<protein>
    <recommendedName>
        <fullName evidence="2">Xaa-Pro dipeptidyl-peptidase C-terminal domain-containing protein</fullName>
    </recommendedName>
</protein>
<dbReference type="InterPro" id="IPR000383">
    <property type="entry name" value="Xaa-Pro-like_dom"/>
</dbReference>